<dbReference type="EMBL" id="ML733417">
    <property type="protein sequence ID" value="KAB8221808.1"/>
    <property type="molecule type" value="Genomic_DNA"/>
</dbReference>
<name>A0A5N6EWA0_9EURO</name>
<evidence type="ECO:0000256" key="1">
    <source>
        <dbReference type="SAM" id="MobiDB-lite"/>
    </source>
</evidence>
<reference evidence="2 3" key="1">
    <citation type="submission" date="2019-04" db="EMBL/GenBank/DDBJ databases">
        <title>Fungal friends and foes A comparative genomics study of 23 Aspergillus species from section Flavi.</title>
        <authorList>
            <consortium name="DOE Joint Genome Institute"/>
            <person name="Kjaerbolling I."/>
            <person name="Vesth T.C."/>
            <person name="Frisvad J.C."/>
            <person name="Nybo J.L."/>
            <person name="Theobald S."/>
            <person name="Kildgaard S."/>
            <person name="Petersen T.I."/>
            <person name="Kuo A."/>
            <person name="Sato A."/>
            <person name="Lyhne E.K."/>
            <person name="Kogle M.E."/>
            <person name="Wiebenga A."/>
            <person name="Kun R.S."/>
            <person name="Lubbers R.J."/>
            <person name="Makela M.R."/>
            <person name="Barry K."/>
            <person name="Chovatia M."/>
            <person name="Clum A."/>
            <person name="Daum C."/>
            <person name="Haridas S."/>
            <person name="He G."/>
            <person name="LaButti K."/>
            <person name="Lipzen A."/>
            <person name="Mondo S."/>
            <person name="Pangilinan J."/>
            <person name="Riley R."/>
            <person name="Salamov A."/>
            <person name="Simmons B.A."/>
            <person name="Magnuson J.K."/>
            <person name="Henrissat B."/>
            <person name="Mortensen U.H."/>
            <person name="Larsen T.O."/>
            <person name="De vries R.P."/>
            <person name="Grigoriev I.V."/>
            <person name="Machida M."/>
            <person name="Baker S.E."/>
            <person name="Andersen M.R."/>
        </authorList>
    </citation>
    <scope>NUCLEOTIDE SEQUENCE [LARGE SCALE GENOMIC DNA]</scope>
    <source>
        <strain evidence="2 3">CBS 126849</strain>
    </source>
</reference>
<keyword evidence="3" id="KW-1185">Reference proteome</keyword>
<proteinExistence type="predicted"/>
<dbReference type="AlphaFoldDB" id="A0A5N6EWA0"/>
<evidence type="ECO:0000313" key="3">
    <source>
        <dbReference type="Proteomes" id="UP000326799"/>
    </source>
</evidence>
<dbReference type="Proteomes" id="UP000326799">
    <property type="component" value="Unassembled WGS sequence"/>
</dbReference>
<feature type="compositionally biased region" description="Polar residues" evidence="1">
    <location>
        <begin position="12"/>
        <end position="23"/>
    </location>
</feature>
<feature type="region of interest" description="Disordered" evidence="1">
    <location>
        <begin position="1"/>
        <end position="70"/>
    </location>
</feature>
<accession>A0A5N6EWA0</accession>
<gene>
    <name evidence="2" type="ORF">BDV33DRAFT_71748</name>
</gene>
<evidence type="ECO:0000313" key="2">
    <source>
        <dbReference type="EMBL" id="KAB8221808.1"/>
    </source>
</evidence>
<organism evidence="2 3">
    <name type="scientific">Aspergillus novoparasiticus</name>
    <dbReference type="NCBI Taxonomy" id="986946"/>
    <lineage>
        <taxon>Eukaryota</taxon>
        <taxon>Fungi</taxon>
        <taxon>Dikarya</taxon>
        <taxon>Ascomycota</taxon>
        <taxon>Pezizomycotina</taxon>
        <taxon>Eurotiomycetes</taxon>
        <taxon>Eurotiomycetidae</taxon>
        <taxon>Eurotiales</taxon>
        <taxon>Aspergillaceae</taxon>
        <taxon>Aspergillus</taxon>
        <taxon>Aspergillus subgen. Circumdati</taxon>
    </lineage>
</organism>
<sequence length="70" mass="7666">MFCRWRFPHGATNGTRESHQGQPTGVAKGKRSVLGVSNRGKTTKSPTNEVSTTTPEAALQEAHGKNSWDW</sequence>
<feature type="compositionally biased region" description="Polar residues" evidence="1">
    <location>
        <begin position="39"/>
        <end position="55"/>
    </location>
</feature>
<protein>
    <submittedName>
        <fullName evidence="2">Uncharacterized protein</fullName>
    </submittedName>
</protein>